<dbReference type="Gene3D" id="3.30.565.10">
    <property type="entry name" value="Histidine kinase-like ATPase, C-terminal domain"/>
    <property type="match status" value="1"/>
</dbReference>
<protein>
    <recommendedName>
        <fullName evidence="2">histidine kinase</fullName>
        <ecNumber evidence="2">2.7.13.3</ecNumber>
    </recommendedName>
</protein>
<reference evidence="11 12" key="1">
    <citation type="submission" date="2018-11" db="EMBL/GenBank/DDBJ databases">
        <authorList>
            <person name="Li F."/>
        </authorList>
    </citation>
    <scope>NUCLEOTIDE SEQUENCE [LARGE SCALE GENOMIC DNA]</scope>
    <source>
        <strain evidence="11 12">Gsoil 818</strain>
    </source>
</reference>
<feature type="transmembrane region" description="Helical" evidence="9">
    <location>
        <begin position="97"/>
        <end position="118"/>
    </location>
</feature>
<keyword evidence="4" id="KW-0808">Transferase</keyword>
<dbReference type="AlphaFoldDB" id="A0A3N0GW96"/>
<feature type="domain" description="Signal transduction histidine kinase subgroup 3 dimerisation and phosphoacceptor" evidence="10">
    <location>
        <begin position="215"/>
        <end position="277"/>
    </location>
</feature>
<dbReference type="Proteomes" id="UP000279994">
    <property type="component" value="Unassembled WGS sequence"/>
</dbReference>
<keyword evidence="3" id="KW-0597">Phosphoprotein</keyword>
<feature type="transmembrane region" description="Helical" evidence="9">
    <location>
        <begin position="14"/>
        <end position="40"/>
    </location>
</feature>
<accession>A0A3N0GW96</accession>
<dbReference type="InterPro" id="IPR011712">
    <property type="entry name" value="Sig_transdc_His_kin_sub3_dim/P"/>
</dbReference>
<evidence type="ECO:0000313" key="12">
    <source>
        <dbReference type="Proteomes" id="UP000279994"/>
    </source>
</evidence>
<name>A0A3N0GW96_9ACTN</name>
<evidence type="ECO:0000259" key="10">
    <source>
        <dbReference type="Pfam" id="PF07730"/>
    </source>
</evidence>
<feature type="transmembrane region" description="Helical" evidence="9">
    <location>
        <begin position="125"/>
        <end position="143"/>
    </location>
</feature>
<evidence type="ECO:0000313" key="11">
    <source>
        <dbReference type="EMBL" id="RNM16717.1"/>
    </source>
</evidence>
<dbReference type="PANTHER" id="PTHR24421:SF10">
    <property type="entry name" value="NITRATE_NITRITE SENSOR PROTEIN NARQ"/>
    <property type="match status" value="1"/>
</dbReference>
<dbReference type="GO" id="GO:0016020">
    <property type="term" value="C:membrane"/>
    <property type="evidence" value="ECO:0007669"/>
    <property type="project" value="InterPro"/>
</dbReference>
<organism evidence="11 12">
    <name type="scientific">Nocardioides pocheonensis</name>
    <dbReference type="NCBI Taxonomy" id="661485"/>
    <lineage>
        <taxon>Bacteria</taxon>
        <taxon>Bacillati</taxon>
        <taxon>Actinomycetota</taxon>
        <taxon>Actinomycetes</taxon>
        <taxon>Propionibacteriales</taxon>
        <taxon>Nocardioidaceae</taxon>
        <taxon>Nocardioides</taxon>
    </lineage>
</organism>
<keyword evidence="9" id="KW-1133">Transmembrane helix</keyword>
<keyword evidence="5" id="KW-0547">Nucleotide-binding</keyword>
<dbReference type="SUPFAM" id="SSF55874">
    <property type="entry name" value="ATPase domain of HSP90 chaperone/DNA topoisomerase II/histidine kinase"/>
    <property type="match status" value="1"/>
</dbReference>
<keyword evidence="9" id="KW-0812">Transmembrane</keyword>
<dbReference type="GO" id="GO:0000155">
    <property type="term" value="F:phosphorelay sensor kinase activity"/>
    <property type="evidence" value="ECO:0007669"/>
    <property type="project" value="InterPro"/>
</dbReference>
<dbReference type="GO" id="GO:0046983">
    <property type="term" value="F:protein dimerization activity"/>
    <property type="evidence" value="ECO:0007669"/>
    <property type="project" value="InterPro"/>
</dbReference>
<dbReference type="CDD" id="cd16917">
    <property type="entry name" value="HATPase_UhpB-NarQ-NarX-like"/>
    <property type="match status" value="1"/>
</dbReference>
<comment type="catalytic activity">
    <reaction evidence="1">
        <text>ATP + protein L-histidine = ADP + protein N-phospho-L-histidine.</text>
        <dbReference type="EC" id="2.7.13.3"/>
    </reaction>
</comment>
<evidence type="ECO:0000256" key="6">
    <source>
        <dbReference type="ARBA" id="ARBA00022777"/>
    </source>
</evidence>
<evidence type="ECO:0000256" key="8">
    <source>
        <dbReference type="ARBA" id="ARBA00023012"/>
    </source>
</evidence>
<keyword evidence="12" id="KW-1185">Reference proteome</keyword>
<dbReference type="EMBL" id="RJSF01000007">
    <property type="protein sequence ID" value="RNM16717.1"/>
    <property type="molecule type" value="Genomic_DNA"/>
</dbReference>
<proteinExistence type="predicted"/>
<dbReference type="Gene3D" id="1.20.5.1930">
    <property type="match status" value="1"/>
</dbReference>
<keyword evidence="7" id="KW-0067">ATP-binding</keyword>
<dbReference type="Pfam" id="PF07730">
    <property type="entry name" value="HisKA_3"/>
    <property type="match status" value="1"/>
</dbReference>
<keyword evidence="9" id="KW-0472">Membrane</keyword>
<evidence type="ECO:0000256" key="5">
    <source>
        <dbReference type="ARBA" id="ARBA00022741"/>
    </source>
</evidence>
<evidence type="ECO:0000256" key="4">
    <source>
        <dbReference type="ARBA" id="ARBA00022679"/>
    </source>
</evidence>
<evidence type="ECO:0000256" key="2">
    <source>
        <dbReference type="ARBA" id="ARBA00012438"/>
    </source>
</evidence>
<dbReference type="InterPro" id="IPR050482">
    <property type="entry name" value="Sensor_HK_TwoCompSys"/>
</dbReference>
<evidence type="ECO:0000256" key="1">
    <source>
        <dbReference type="ARBA" id="ARBA00000085"/>
    </source>
</evidence>
<comment type="caution">
    <text evidence="11">The sequence shown here is derived from an EMBL/GenBank/DDBJ whole genome shotgun (WGS) entry which is preliminary data.</text>
</comment>
<evidence type="ECO:0000256" key="3">
    <source>
        <dbReference type="ARBA" id="ARBA00022553"/>
    </source>
</evidence>
<feature type="transmembrane region" description="Helical" evidence="9">
    <location>
        <begin position="166"/>
        <end position="186"/>
    </location>
</feature>
<keyword evidence="6" id="KW-0418">Kinase</keyword>
<dbReference type="InterPro" id="IPR036890">
    <property type="entry name" value="HATPase_C_sf"/>
</dbReference>
<dbReference type="OrthoDB" id="227596at2"/>
<feature type="transmembrane region" description="Helical" evidence="9">
    <location>
        <begin position="52"/>
        <end position="77"/>
    </location>
</feature>
<dbReference type="RefSeq" id="WP_123221607.1">
    <property type="nucleotide sequence ID" value="NZ_RJSF01000007.1"/>
</dbReference>
<sequence length="416" mass="43564">MNDLWVRNDRPIPAGYWVAAALGSLVVLVCYATAWWTPWFARQLAEGLGPQVFGYGMVLMVGFGAAIGSAIGAAPWLALRWPGLGIALALLPAVPTLVDGGSLHFGVFAALLAVAVSASWRDARATVVAAAVAAAVILVWVGSDGSMAAPFRSYIEQRSMDHEAQMGMLLLYLLAVAVTLAGAWVLRRSAERELERRSLAARSGEVEQQAAVVAERARLARDLHDVVAHHVSLIAVRAETAPYTNPELGDQARGVLGDIAADARLALDELRGVLGILGRSGDAERSPQPTWSDIAALVERTRSAGVDIEMVGDTTAEVAPSAGYAAYRVVQEALTNARKHAPGARVTLDLEATSQLLTVQVSTPLGPSATTSSAGQGIVGMRERVEALGGRLLAGPVGDHFVVEAILPRGLAEGAA</sequence>
<dbReference type="PANTHER" id="PTHR24421">
    <property type="entry name" value="NITRATE/NITRITE SENSOR PROTEIN NARX-RELATED"/>
    <property type="match status" value="1"/>
</dbReference>
<evidence type="ECO:0000256" key="9">
    <source>
        <dbReference type="SAM" id="Phobius"/>
    </source>
</evidence>
<evidence type="ECO:0000256" key="7">
    <source>
        <dbReference type="ARBA" id="ARBA00022840"/>
    </source>
</evidence>
<dbReference type="EC" id="2.7.13.3" evidence="2"/>
<keyword evidence="8" id="KW-0902">Two-component regulatory system</keyword>
<dbReference type="GO" id="GO:0005524">
    <property type="term" value="F:ATP binding"/>
    <property type="evidence" value="ECO:0007669"/>
    <property type="project" value="UniProtKB-KW"/>
</dbReference>
<gene>
    <name evidence="11" type="ORF">EFL26_04155</name>
</gene>